<name>A0A0G4ECT6_VITBC</name>
<feature type="region of interest" description="Disordered" evidence="1">
    <location>
        <begin position="311"/>
        <end position="366"/>
    </location>
</feature>
<evidence type="ECO:0000313" key="2">
    <source>
        <dbReference type="EMBL" id="CEL93360.1"/>
    </source>
</evidence>
<feature type="compositionally biased region" description="Low complexity" evidence="1">
    <location>
        <begin position="346"/>
        <end position="357"/>
    </location>
</feature>
<evidence type="ECO:0000313" key="3">
    <source>
        <dbReference type="Proteomes" id="UP000041254"/>
    </source>
</evidence>
<protein>
    <submittedName>
        <fullName evidence="2">Uncharacterized protein</fullName>
    </submittedName>
</protein>
<feature type="compositionally biased region" description="Low complexity" evidence="1">
    <location>
        <begin position="1"/>
        <end position="19"/>
    </location>
</feature>
<proteinExistence type="predicted"/>
<feature type="region of interest" description="Disordered" evidence="1">
    <location>
        <begin position="1"/>
        <end position="25"/>
    </location>
</feature>
<accession>A0A0G4ECT6</accession>
<gene>
    <name evidence="2" type="ORF">Vbra_20193</name>
</gene>
<dbReference type="InParanoid" id="A0A0G4ECT6"/>
<dbReference type="Proteomes" id="UP000041254">
    <property type="component" value="Unassembled WGS sequence"/>
</dbReference>
<feature type="region of interest" description="Disordered" evidence="1">
    <location>
        <begin position="145"/>
        <end position="169"/>
    </location>
</feature>
<reference evidence="2 3" key="1">
    <citation type="submission" date="2014-11" db="EMBL/GenBank/DDBJ databases">
        <authorList>
            <person name="Zhu J."/>
            <person name="Qi W."/>
            <person name="Song R."/>
        </authorList>
    </citation>
    <scope>NUCLEOTIDE SEQUENCE [LARGE SCALE GENOMIC DNA]</scope>
</reference>
<sequence>MASSAPAPSTAQSAASKPPMTASKAPTTAFAVCKIPKYSAESTHDADPSSFFWVFEAEAPHGEGSVFRRRLANDTRALLGEEVPIEYISEEQAEGAHLPRLPNPPVKRPLDQATRLAATKALRLSAKYILECVVEHVLALEGLKAPETPPKAPPVTRPASSGAQPSSQPSIMDAYEMIFARKAPEETTAADTTDEKATNSDGLVIKRIGDKDESGGAVEGGGGSNKRAQPPCYMLEGDTSDRRVRQKVKLAQDAFIEALHLLPPRTFLPPPSLTQPNPLPFPIHPPNPSAVPTSSPYVLLEPVSLIPGATSHQPLPVSSPPRSSILTPMQANRPAAPPPPRPPAAPQQQQPRASMAAGVAGPYMQSAASVSKEVSSLYASLTGQSSS</sequence>
<evidence type="ECO:0000256" key="1">
    <source>
        <dbReference type="SAM" id="MobiDB-lite"/>
    </source>
</evidence>
<feature type="compositionally biased region" description="Pro residues" evidence="1">
    <location>
        <begin position="335"/>
        <end position="345"/>
    </location>
</feature>
<dbReference type="EMBL" id="CDMY01000158">
    <property type="protein sequence ID" value="CEL93360.1"/>
    <property type="molecule type" value="Genomic_DNA"/>
</dbReference>
<keyword evidence="3" id="KW-1185">Reference proteome</keyword>
<feature type="compositionally biased region" description="Low complexity" evidence="1">
    <location>
        <begin position="158"/>
        <end position="169"/>
    </location>
</feature>
<dbReference type="AlphaFoldDB" id="A0A0G4ECT6"/>
<feature type="compositionally biased region" description="Pro residues" evidence="1">
    <location>
        <begin position="147"/>
        <end position="156"/>
    </location>
</feature>
<feature type="region of interest" description="Disordered" evidence="1">
    <location>
        <begin position="209"/>
        <end position="232"/>
    </location>
</feature>
<organism evidence="2 3">
    <name type="scientific">Vitrella brassicaformis (strain CCMP3155)</name>
    <dbReference type="NCBI Taxonomy" id="1169540"/>
    <lineage>
        <taxon>Eukaryota</taxon>
        <taxon>Sar</taxon>
        <taxon>Alveolata</taxon>
        <taxon>Colpodellida</taxon>
        <taxon>Vitrellaceae</taxon>
        <taxon>Vitrella</taxon>
    </lineage>
</organism>
<dbReference type="VEuPathDB" id="CryptoDB:Vbra_20193"/>